<comment type="caution">
    <text evidence="6">The sequence shown here is derived from an EMBL/GenBank/DDBJ whole genome shotgun (WGS) entry which is preliminary data.</text>
</comment>
<organism evidence="6 7">
    <name type="scientific">Faucicola atlantae</name>
    <dbReference type="NCBI Taxonomy" id="34059"/>
    <lineage>
        <taxon>Bacteria</taxon>
        <taxon>Pseudomonadati</taxon>
        <taxon>Pseudomonadota</taxon>
        <taxon>Gammaproteobacteria</taxon>
        <taxon>Moraxellales</taxon>
        <taxon>Moraxellaceae</taxon>
        <taxon>Faucicola</taxon>
    </lineage>
</organism>
<name>A0A1B8QEZ4_9GAMM</name>
<proteinExistence type="inferred from homology"/>
<dbReference type="NCBIfam" id="TIGR01881">
    <property type="entry name" value="cas_Cmr5"/>
    <property type="match status" value="1"/>
</dbReference>
<evidence type="ECO:0000256" key="2">
    <source>
        <dbReference type="ARBA" id="ARBA00006161"/>
    </source>
</evidence>
<evidence type="ECO:0000313" key="7">
    <source>
        <dbReference type="Proteomes" id="UP000092616"/>
    </source>
</evidence>
<dbReference type="Pfam" id="PF09701">
    <property type="entry name" value="Cas_Cmr5"/>
    <property type="match status" value="1"/>
</dbReference>
<dbReference type="AlphaFoldDB" id="A0A1B8QEZ4"/>
<evidence type="ECO:0000256" key="4">
    <source>
        <dbReference type="ARBA" id="ARBA00023118"/>
    </source>
</evidence>
<dbReference type="GO" id="GO:0051607">
    <property type="term" value="P:defense response to virus"/>
    <property type="evidence" value="ECO:0007669"/>
    <property type="project" value="UniProtKB-KW"/>
</dbReference>
<keyword evidence="3" id="KW-0963">Cytoplasm</keyword>
<evidence type="ECO:0000256" key="5">
    <source>
        <dbReference type="ARBA" id="ARBA00030001"/>
    </source>
</evidence>
<gene>
    <name evidence="6" type="ORF">A9306_07435</name>
</gene>
<evidence type="ECO:0000313" key="6">
    <source>
        <dbReference type="EMBL" id="OBX80529.1"/>
    </source>
</evidence>
<comment type="similarity">
    <text evidence="2">Belongs to the CRISPR system Cmr5 family.</text>
</comment>
<keyword evidence="4" id="KW-0051">Antiviral defense</keyword>
<sequence>MAIRSKKYAELAYPLVEKIEGTETEAKYRTLALTFPTMIMQSGLAQAIGFLMAKDEAHHQKMLAHLKKLLNNDNLYADILRSDITTYQKLTRDAIEASSWLKRYTQALLDKQS</sequence>
<accession>A0A1B8QEZ4</accession>
<dbReference type="Proteomes" id="UP000092616">
    <property type="component" value="Unassembled WGS sequence"/>
</dbReference>
<keyword evidence="7" id="KW-1185">Reference proteome</keyword>
<dbReference type="InterPro" id="IPR010160">
    <property type="entry name" value="CRISPR-assoc_prot_Cmr5"/>
</dbReference>
<comment type="subcellular location">
    <subcellularLocation>
        <location evidence="1">Cytoplasm</location>
    </subcellularLocation>
</comment>
<dbReference type="SUPFAM" id="SSF158568">
    <property type="entry name" value="AF1862-like"/>
    <property type="match status" value="1"/>
</dbReference>
<evidence type="ECO:0000256" key="1">
    <source>
        <dbReference type="ARBA" id="ARBA00004496"/>
    </source>
</evidence>
<dbReference type="InterPro" id="IPR023101">
    <property type="entry name" value="AF1862-like_dom_sf"/>
</dbReference>
<evidence type="ECO:0000256" key="3">
    <source>
        <dbReference type="ARBA" id="ARBA00022490"/>
    </source>
</evidence>
<protein>
    <recommendedName>
        <fullName evidence="5">CRISPR type III-B/RAMP module-associated protein Cmr5</fullName>
    </recommendedName>
</protein>
<dbReference type="Gene3D" id="1.10.520.30">
    <property type="entry name" value="AF1862-like domain"/>
    <property type="match status" value="1"/>
</dbReference>
<dbReference type="GO" id="GO:0005737">
    <property type="term" value="C:cytoplasm"/>
    <property type="evidence" value="ECO:0007669"/>
    <property type="project" value="UniProtKB-SubCell"/>
</dbReference>
<dbReference type="EMBL" id="LZNA01000035">
    <property type="protein sequence ID" value="OBX80529.1"/>
    <property type="molecule type" value="Genomic_DNA"/>
</dbReference>
<reference evidence="6 7" key="1">
    <citation type="submission" date="2016-06" db="EMBL/GenBank/DDBJ databases">
        <title>Draft genome of Moraxella atlantae CCUG 59586.</title>
        <authorList>
            <person name="Salva-Serra F."/>
            <person name="Engstrom-Jakobsson H."/>
            <person name="Thorell K."/>
            <person name="Gonzales-Siles L."/>
            <person name="Karlsson R."/>
            <person name="Boulund F."/>
            <person name="Engstrand L."/>
            <person name="Kristiansson E."/>
            <person name="Moore E."/>
        </authorList>
    </citation>
    <scope>NUCLEOTIDE SEQUENCE [LARGE SCALE GENOMIC DNA]</scope>
    <source>
        <strain evidence="6 7">CCUG 59586</strain>
    </source>
</reference>